<keyword evidence="13" id="KW-0963">Cytoplasm</keyword>
<accession>A0A1G6GRF7</accession>
<keyword evidence="3 13" id="KW-0521">NADP</keyword>
<dbReference type="GO" id="GO:0008654">
    <property type="term" value="P:phospholipid biosynthetic process"/>
    <property type="evidence" value="ECO:0007669"/>
    <property type="project" value="UniProtKB-KW"/>
</dbReference>
<feature type="binding site" evidence="13">
    <location>
        <position position="139"/>
    </location>
    <ligand>
        <name>sn-glycerol 3-phosphate</name>
        <dbReference type="ChEBI" id="CHEBI:57597"/>
    </ligand>
</feature>
<feature type="domain" description="Glycerol-3-phosphate dehydrogenase NAD-dependent C-terminal" evidence="19">
    <location>
        <begin position="183"/>
        <end position="323"/>
    </location>
</feature>
<dbReference type="GO" id="GO:0141152">
    <property type="term" value="F:glycerol-3-phosphate dehydrogenase (NAD+) activity"/>
    <property type="evidence" value="ECO:0007669"/>
    <property type="project" value="RHEA"/>
</dbReference>
<comment type="pathway">
    <text evidence="13">Membrane lipid metabolism; glycerophospholipid metabolism.</text>
</comment>
<evidence type="ECO:0000256" key="2">
    <source>
        <dbReference type="ARBA" id="ARBA00022516"/>
    </source>
</evidence>
<evidence type="ECO:0000256" key="10">
    <source>
        <dbReference type="ARBA" id="ARBA00066687"/>
    </source>
</evidence>
<dbReference type="Pfam" id="PF01210">
    <property type="entry name" value="NAD_Gly3P_dh_N"/>
    <property type="match status" value="1"/>
</dbReference>
<dbReference type="InterPro" id="IPR006109">
    <property type="entry name" value="G3P_DH_NAD-dep_C"/>
</dbReference>
<evidence type="ECO:0000256" key="12">
    <source>
        <dbReference type="ARBA" id="ARBA00080511"/>
    </source>
</evidence>
<dbReference type="UniPathway" id="UPA00940"/>
<keyword evidence="8 13" id="KW-1208">Phospholipid metabolism</keyword>
<feature type="binding site" evidence="13">
    <location>
        <position position="284"/>
    </location>
    <ligand>
        <name>NADPH</name>
        <dbReference type="ChEBI" id="CHEBI:57783"/>
    </ligand>
</feature>
<feature type="binding site" evidence="13">
    <location>
        <position position="282"/>
    </location>
    <ligand>
        <name>NADPH</name>
        <dbReference type="ChEBI" id="CHEBI:57783"/>
    </ligand>
</feature>
<dbReference type="NCBIfam" id="NF000942">
    <property type="entry name" value="PRK00094.1-4"/>
    <property type="match status" value="1"/>
</dbReference>
<comment type="similarity">
    <text evidence="1 13 17">Belongs to the NAD-dependent glycerol-3-phosphate dehydrogenase family.</text>
</comment>
<evidence type="ECO:0000259" key="18">
    <source>
        <dbReference type="Pfam" id="PF01210"/>
    </source>
</evidence>
<dbReference type="PANTHER" id="PTHR11728:SF1">
    <property type="entry name" value="GLYCEROL-3-PHOSPHATE DEHYDROGENASE [NAD(+)] 2, CHLOROPLASTIC"/>
    <property type="match status" value="1"/>
</dbReference>
<feature type="binding site" evidence="13">
    <location>
        <position position="247"/>
    </location>
    <ligand>
        <name>sn-glycerol 3-phosphate</name>
        <dbReference type="ChEBI" id="CHEBI:57597"/>
    </ligand>
</feature>
<dbReference type="Pfam" id="PF07479">
    <property type="entry name" value="NAD_Gly3P_dh_C"/>
    <property type="match status" value="1"/>
</dbReference>
<feature type="binding site" evidence="13">
    <location>
        <position position="12"/>
    </location>
    <ligand>
        <name>NADPH</name>
        <dbReference type="ChEBI" id="CHEBI:57783"/>
    </ligand>
</feature>
<dbReference type="GO" id="GO:0046168">
    <property type="term" value="P:glycerol-3-phosphate catabolic process"/>
    <property type="evidence" value="ECO:0007669"/>
    <property type="project" value="InterPro"/>
</dbReference>
<feature type="binding site" evidence="16">
    <location>
        <position position="143"/>
    </location>
    <ligand>
        <name>NAD(+)</name>
        <dbReference type="ChEBI" id="CHEBI:57540"/>
    </ligand>
</feature>
<evidence type="ECO:0000256" key="4">
    <source>
        <dbReference type="ARBA" id="ARBA00023002"/>
    </source>
</evidence>
<dbReference type="EMBL" id="FMYF01000004">
    <property type="protein sequence ID" value="SDB84433.1"/>
    <property type="molecule type" value="Genomic_DNA"/>
</dbReference>
<dbReference type="GO" id="GO:0005829">
    <property type="term" value="C:cytosol"/>
    <property type="evidence" value="ECO:0007669"/>
    <property type="project" value="TreeGrafter"/>
</dbReference>
<evidence type="ECO:0000256" key="7">
    <source>
        <dbReference type="ARBA" id="ARBA00023209"/>
    </source>
</evidence>
<protein>
    <recommendedName>
        <fullName evidence="11 13">Glycerol-3-phosphate dehydrogenase [NAD(P)+]</fullName>
        <ecNumber evidence="10 13">1.1.1.94</ecNumber>
    </recommendedName>
    <alternativeName>
        <fullName evidence="13">NAD(P)(+)-dependent glycerol-3-phosphate dehydrogenase</fullName>
    </alternativeName>
    <alternativeName>
        <fullName evidence="12 13">NAD(P)H-dependent dihydroxyacetone-phosphate reductase</fullName>
    </alternativeName>
</protein>
<feature type="binding site" evidence="16">
    <location>
        <position position="258"/>
    </location>
    <ligand>
        <name>NAD(+)</name>
        <dbReference type="ChEBI" id="CHEBI:57540"/>
    </ligand>
</feature>
<feature type="binding site" evidence="13">
    <location>
        <position position="109"/>
    </location>
    <ligand>
        <name>NADPH</name>
        <dbReference type="ChEBI" id="CHEBI:57783"/>
    </ligand>
</feature>
<evidence type="ECO:0000256" key="8">
    <source>
        <dbReference type="ARBA" id="ARBA00023264"/>
    </source>
</evidence>
<dbReference type="OrthoDB" id="9812273at2"/>
<dbReference type="HAMAP" id="MF_00394">
    <property type="entry name" value="NAD_Glyc3P_dehydrog"/>
    <property type="match status" value="1"/>
</dbReference>
<evidence type="ECO:0000256" key="11">
    <source>
        <dbReference type="ARBA" id="ARBA00069372"/>
    </source>
</evidence>
<feature type="binding site" evidence="13">
    <location>
        <position position="143"/>
    </location>
    <ligand>
        <name>NADPH</name>
        <dbReference type="ChEBI" id="CHEBI:57783"/>
    </ligand>
</feature>
<feature type="active site" description="Proton acceptor" evidence="13 14">
    <location>
        <position position="194"/>
    </location>
</feature>
<feature type="binding site" evidence="13">
    <location>
        <position position="259"/>
    </location>
    <ligand>
        <name>sn-glycerol 3-phosphate</name>
        <dbReference type="ChEBI" id="CHEBI:57597"/>
    </ligand>
</feature>
<dbReference type="RefSeq" id="WP_092609063.1">
    <property type="nucleotide sequence ID" value="NZ_FMYF01000004.1"/>
</dbReference>
<dbReference type="PROSITE" id="PS00957">
    <property type="entry name" value="NAD_G3PDH"/>
    <property type="match status" value="1"/>
</dbReference>
<dbReference type="GO" id="GO:0006650">
    <property type="term" value="P:glycerophospholipid metabolic process"/>
    <property type="evidence" value="ECO:0007669"/>
    <property type="project" value="UniProtKB-UniRule"/>
</dbReference>
<proteinExistence type="inferred from homology"/>
<dbReference type="InterPro" id="IPR008927">
    <property type="entry name" value="6-PGluconate_DH-like_C_sf"/>
</dbReference>
<gene>
    <name evidence="13" type="primary">gpsA</name>
    <name evidence="20" type="ORF">GA0111570_104300</name>
</gene>
<dbReference type="FunFam" id="3.40.50.720:FF:000019">
    <property type="entry name" value="Glycerol-3-phosphate dehydrogenase [NAD(P)+]"/>
    <property type="match status" value="1"/>
</dbReference>
<dbReference type="InterPro" id="IPR011128">
    <property type="entry name" value="G3P_DH_NAD-dep_N"/>
</dbReference>
<dbReference type="FunFam" id="1.10.1040.10:FF:000001">
    <property type="entry name" value="Glycerol-3-phosphate dehydrogenase [NAD(P)+]"/>
    <property type="match status" value="1"/>
</dbReference>
<dbReference type="GO" id="GO:0051287">
    <property type="term" value="F:NAD binding"/>
    <property type="evidence" value="ECO:0007669"/>
    <property type="project" value="InterPro"/>
</dbReference>
<comment type="caution">
    <text evidence="13">Lacks conserved residue(s) required for the propagation of feature annotation.</text>
</comment>
<comment type="catalytic activity">
    <reaction evidence="13">
        <text>sn-glycerol 3-phosphate + NAD(+) = dihydroxyacetone phosphate + NADH + H(+)</text>
        <dbReference type="Rhea" id="RHEA:11092"/>
        <dbReference type="ChEBI" id="CHEBI:15378"/>
        <dbReference type="ChEBI" id="CHEBI:57540"/>
        <dbReference type="ChEBI" id="CHEBI:57597"/>
        <dbReference type="ChEBI" id="CHEBI:57642"/>
        <dbReference type="ChEBI" id="CHEBI:57945"/>
        <dbReference type="EC" id="1.1.1.94"/>
    </reaction>
</comment>
<dbReference type="InterPro" id="IPR013328">
    <property type="entry name" value="6PGD_dom2"/>
</dbReference>
<dbReference type="SUPFAM" id="SSF51735">
    <property type="entry name" value="NAD(P)-binding Rossmann-fold domains"/>
    <property type="match status" value="1"/>
</dbReference>
<feature type="binding site" evidence="15">
    <location>
        <position position="109"/>
    </location>
    <ligand>
        <name>substrate</name>
    </ligand>
</feature>
<feature type="binding site" evidence="13">
    <location>
        <position position="194"/>
    </location>
    <ligand>
        <name>sn-glycerol 3-phosphate</name>
        <dbReference type="ChEBI" id="CHEBI:57597"/>
    </ligand>
</feature>
<evidence type="ECO:0000256" key="13">
    <source>
        <dbReference type="HAMAP-Rule" id="MF_00394"/>
    </source>
</evidence>
<evidence type="ECO:0000259" key="19">
    <source>
        <dbReference type="Pfam" id="PF07479"/>
    </source>
</evidence>
<evidence type="ECO:0000256" key="15">
    <source>
        <dbReference type="PIRSR" id="PIRSR000114-2"/>
    </source>
</evidence>
<keyword evidence="5 13" id="KW-0520">NAD</keyword>
<dbReference type="STRING" id="1577474.GA0111570_104300"/>
<dbReference type="Gene3D" id="3.40.50.720">
    <property type="entry name" value="NAD(P)-binding Rossmann-like Domain"/>
    <property type="match status" value="1"/>
</dbReference>
<comment type="subcellular location">
    <subcellularLocation>
        <location evidence="13">Cytoplasm</location>
    </subcellularLocation>
</comment>
<dbReference type="EC" id="1.1.1.94" evidence="10 13"/>
<evidence type="ECO:0000313" key="21">
    <source>
        <dbReference type="Proteomes" id="UP000199086"/>
    </source>
</evidence>
<keyword evidence="21" id="KW-1185">Reference proteome</keyword>
<evidence type="ECO:0000256" key="5">
    <source>
        <dbReference type="ARBA" id="ARBA00023027"/>
    </source>
</evidence>
<dbReference type="AlphaFoldDB" id="A0A1G6GRF7"/>
<dbReference type="PANTHER" id="PTHR11728">
    <property type="entry name" value="GLYCEROL-3-PHOSPHATE DEHYDROGENASE"/>
    <property type="match status" value="1"/>
</dbReference>
<feature type="domain" description="Glycerol-3-phosphate dehydrogenase NAD-dependent N-terminal" evidence="18">
    <location>
        <begin position="5"/>
        <end position="161"/>
    </location>
</feature>
<organism evidence="20 21">
    <name type="scientific">Raineyella antarctica</name>
    <dbReference type="NCBI Taxonomy" id="1577474"/>
    <lineage>
        <taxon>Bacteria</taxon>
        <taxon>Bacillati</taxon>
        <taxon>Actinomycetota</taxon>
        <taxon>Actinomycetes</taxon>
        <taxon>Propionibacteriales</taxon>
        <taxon>Propionibacteriaceae</taxon>
        <taxon>Raineyella</taxon>
    </lineage>
</organism>
<dbReference type="Proteomes" id="UP000199086">
    <property type="component" value="Unassembled WGS sequence"/>
</dbReference>
<dbReference type="SUPFAM" id="SSF48179">
    <property type="entry name" value="6-phosphogluconate dehydrogenase C-terminal domain-like"/>
    <property type="match status" value="1"/>
</dbReference>
<feature type="binding site" evidence="13">
    <location>
        <position position="258"/>
    </location>
    <ligand>
        <name>NADPH</name>
        <dbReference type="ChEBI" id="CHEBI:57783"/>
    </ligand>
</feature>
<comment type="function">
    <text evidence="13">Catalyzes the reduction of the glycolytic intermediate dihydroxyacetone phosphate (DHAP) to sn-glycerol 3-phosphate (G3P), the key precursor for phospholipid synthesis.</text>
</comment>
<feature type="binding site" evidence="13">
    <location>
        <position position="49"/>
    </location>
    <ligand>
        <name>NADPH</name>
        <dbReference type="ChEBI" id="CHEBI:57783"/>
    </ligand>
</feature>
<dbReference type="NCBIfam" id="NF000940">
    <property type="entry name" value="PRK00094.1-2"/>
    <property type="match status" value="1"/>
</dbReference>
<evidence type="ECO:0000256" key="1">
    <source>
        <dbReference type="ARBA" id="ARBA00011009"/>
    </source>
</evidence>
<dbReference type="GO" id="GO:0141153">
    <property type="term" value="F:glycerol-3-phosphate dehydrogenase (NADP+) activity"/>
    <property type="evidence" value="ECO:0007669"/>
    <property type="project" value="RHEA"/>
</dbReference>
<dbReference type="InterPro" id="IPR006168">
    <property type="entry name" value="G3P_DH_NAD-dep"/>
</dbReference>
<dbReference type="Gene3D" id="1.10.1040.10">
    <property type="entry name" value="N-(1-d-carboxylethyl)-l-norvaline Dehydrogenase, domain 2"/>
    <property type="match status" value="1"/>
</dbReference>
<keyword evidence="7 13" id="KW-0594">Phospholipid biosynthesis</keyword>
<evidence type="ECO:0000256" key="9">
    <source>
        <dbReference type="ARBA" id="ARBA00052716"/>
    </source>
</evidence>
<dbReference type="InterPro" id="IPR036291">
    <property type="entry name" value="NAD(P)-bd_dom_sf"/>
</dbReference>
<dbReference type="GO" id="GO:0005975">
    <property type="term" value="P:carbohydrate metabolic process"/>
    <property type="evidence" value="ECO:0007669"/>
    <property type="project" value="InterPro"/>
</dbReference>
<evidence type="ECO:0000313" key="20">
    <source>
        <dbReference type="EMBL" id="SDB84433.1"/>
    </source>
</evidence>
<keyword evidence="6 13" id="KW-0443">Lipid metabolism</keyword>
<evidence type="ECO:0000256" key="3">
    <source>
        <dbReference type="ARBA" id="ARBA00022857"/>
    </source>
</evidence>
<feature type="binding site" evidence="13">
    <location>
        <position position="257"/>
    </location>
    <ligand>
        <name>sn-glycerol 3-phosphate</name>
        <dbReference type="ChEBI" id="CHEBI:57597"/>
    </ligand>
</feature>
<feature type="binding site" evidence="13">
    <location>
        <position position="32"/>
    </location>
    <ligand>
        <name>NADPH</name>
        <dbReference type="ChEBI" id="CHEBI:57783"/>
    </ligand>
</feature>
<keyword evidence="4 13" id="KW-0560">Oxidoreductase</keyword>
<name>A0A1G6GRF7_9ACTN</name>
<dbReference type="PRINTS" id="PR00077">
    <property type="entry name" value="GPDHDRGNASE"/>
</dbReference>
<evidence type="ECO:0000256" key="16">
    <source>
        <dbReference type="PIRSR" id="PIRSR000114-3"/>
    </source>
</evidence>
<feature type="binding site" evidence="13">
    <location>
        <position position="33"/>
    </location>
    <ligand>
        <name>NADPH</name>
        <dbReference type="ChEBI" id="CHEBI:57783"/>
    </ligand>
</feature>
<feature type="binding site" evidence="13">
    <location>
        <position position="258"/>
    </location>
    <ligand>
        <name>sn-glycerol 3-phosphate</name>
        <dbReference type="ChEBI" id="CHEBI:57597"/>
    </ligand>
</feature>
<comment type="catalytic activity">
    <reaction evidence="9">
        <text>sn-glycerol 3-phosphate + NADP(+) = dihydroxyacetone phosphate + NADPH + H(+)</text>
        <dbReference type="Rhea" id="RHEA:11096"/>
        <dbReference type="ChEBI" id="CHEBI:15378"/>
        <dbReference type="ChEBI" id="CHEBI:57597"/>
        <dbReference type="ChEBI" id="CHEBI:57642"/>
        <dbReference type="ChEBI" id="CHEBI:57783"/>
        <dbReference type="ChEBI" id="CHEBI:58349"/>
        <dbReference type="EC" id="1.1.1.94"/>
    </reaction>
    <physiologicalReaction direction="right-to-left" evidence="9">
        <dbReference type="Rhea" id="RHEA:11098"/>
    </physiologicalReaction>
</comment>
<keyword evidence="2 13" id="KW-0444">Lipid biosynthesis</keyword>
<feature type="binding site" evidence="15">
    <location>
        <begin position="258"/>
        <end position="259"/>
    </location>
    <ligand>
        <name>substrate</name>
    </ligand>
</feature>
<evidence type="ECO:0000256" key="6">
    <source>
        <dbReference type="ARBA" id="ARBA00023098"/>
    </source>
</evidence>
<sequence length="335" mass="34769">MAQCCILGAGNWATAFARVLADAGHRVTIVARRPEVARAITEQHRNPDYLSDIDLGELVTATTDPVAGLAGAEVIVLAVPAQQMRSYLRQLATLPVWRDSQAPVLSLVKGIETGTDMRMSEVIAQAGEVDLARIAVLSGPNLAGEIAERQPSLSVIAAYDPAVGRRLQQVCLTPAFRTYTIDDVVGAEIAGAAKNVIALAVGMGAGLGYGHNALASVITRGLHQLAALGEAMGGQQSTFAGLAGLGDLVATCSSPLSRNRTFGERLGRGLSVQQAVEESAGVAEGVATSLAVRDLARAHGVDMPIVEGVVAVLEGRSTPAAMVPVLMEREPKPES</sequence>
<dbReference type="PIRSF" id="PIRSF000114">
    <property type="entry name" value="Glycerol-3-P_dh"/>
    <property type="match status" value="1"/>
</dbReference>
<keyword evidence="13" id="KW-0547">Nucleotide-binding</keyword>
<evidence type="ECO:0000256" key="14">
    <source>
        <dbReference type="PIRSR" id="PIRSR000114-1"/>
    </source>
</evidence>
<feature type="binding site" evidence="13">
    <location>
        <position position="109"/>
    </location>
    <ligand>
        <name>sn-glycerol 3-phosphate</name>
        <dbReference type="ChEBI" id="CHEBI:57597"/>
    </ligand>
</feature>
<reference evidence="20 21" key="1">
    <citation type="submission" date="2016-06" db="EMBL/GenBank/DDBJ databases">
        <authorList>
            <person name="Olsen C.W."/>
            <person name="Carey S."/>
            <person name="Hinshaw L."/>
            <person name="Karasin A.I."/>
        </authorList>
    </citation>
    <scope>NUCLEOTIDE SEQUENCE [LARGE SCALE GENOMIC DNA]</scope>
    <source>
        <strain evidence="20 21">LZ-22</strain>
    </source>
</reference>
<dbReference type="GO" id="GO:0046167">
    <property type="term" value="P:glycerol-3-phosphate biosynthetic process"/>
    <property type="evidence" value="ECO:0007669"/>
    <property type="project" value="UniProtKB-UniRule"/>
</dbReference>
<evidence type="ECO:0000256" key="17">
    <source>
        <dbReference type="RuleBase" id="RU000437"/>
    </source>
</evidence>